<name>A0A3P7JJW6_STRVU</name>
<gene>
    <name evidence="1" type="ORF">SVUK_LOCUS16021</name>
</gene>
<protein>
    <submittedName>
        <fullName evidence="1">Uncharacterized protein</fullName>
    </submittedName>
</protein>
<accession>A0A3P7JJW6</accession>
<sequence>MHNICTCGTSAWSSHDAHYELCLQEAACLQMPGELRAMFAYMLAFCDVNAPEPLFVRFKGDMCEDFIHQGLPVAEAEALAYYDLSDKLHSCSAISHKG</sequence>
<evidence type="ECO:0000313" key="1">
    <source>
        <dbReference type="EMBL" id="VDM81023.1"/>
    </source>
</evidence>
<dbReference type="OrthoDB" id="5873345at2759"/>
<dbReference type="EMBL" id="UYYB01111112">
    <property type="protein sequence ID" value="VDM81023.1"/>
    <property type="molecule type" value="Genomic_DNA"/>
</dbReference>
<organism evidence="1 2">
    <name type="scientific">Strongylus vulgaris</name>
    <name type="common">Blood worm</name>
    <dbReference type="NCBI Taxonomy" id="40348"/>
    <lineage>
        <taxon>Eukaryota</taxon>
        <taxon>Metazoa</taxon>
        <taxon>Ecdysozoa</taxon>
        <taxon>Nematoda</taxon>
        <taxon>Chromadorea</taxon>
        <taxon>Rhabditida</taxon>
        <taxon>Rhabditina</taxon>
        <taxon>Rhabditomorpha</taxon>
        <taxon>Strongyloidea</taxon>
        <taxon>Strongylidae</taxon>
        <taxon>Strongylus</taxon>
    </lineage>
</organism>
<keyword evidence="2" id="KW-1185">Reference proteome</keyword>
<dbReference type="Proteomes" id="UP000270094">
    <property type="component" value="Unassembled WGS sequence"/>
</dbReference>
<dbReference type="AlphaFoldDB" id="A0A3P7JJW6"/>
<reference evidence="1 2" key="1">
    <citation type="submission" date="2018-11" db="EMBL/GenBank/DDBJ databases">
        <authorList>
            <consortium name="Pathogen Informatics"/>
        </authorList>
    </citation>
    <scope>NUCLEOTIDE SEQUENCE [LARGE SCALE GENOMIC DNA]</scope>
</reference>
<evidence type="ECO:0000313" key="2">
    <source>
        <dbReference type="Proteomes" id="UP000270094"/>
    </source>
</evidence>
<proteinExistence type="predicted"/>